<reference evidence="3 4" key="1">
    <citation type="submission" date="2019-07" db="EMBL/GenBank/DDBJ databases">
        <title>Genome sequencing of KACC 19320.</title>
        <authorList>
            <person name="Heo J."/>
            <person name="Kim S.-J."/>
            <person name="Kim J.-S."/>
            <person name="Hong S.-B."/>
            <person name="Kwon S.-W."/>
        </authorList>
    </citation>
    <scope>NUCLEOTIDE SEQUENCE [LARGE SCALE GENOMIC DNA]</scope>
    <source>
        <strain evidence="3 4">KACC 19320</strain>
    </source>
</reference>
<dbReference type="AlphaFoldDB" id="A0A514Z8L6"/>
<evidence type="ECO:0000259" key="2">
    <source>
        <dbReference type="Pfam" id="PF13439"/>
    </source>
</evidence>
<dbReference type="Pfam" id="PF00534">
    <property type="entry name" value="Glycos_transf_1"/>
    <property type="match status" value="1"/>
</dbReference>
<dbReference type="KEGG" id="lack:FLP15_06915"/>
<dbReference type="Proteomes" id="UP000315128">
    <property type="component" value="Chromosome"/>
</dbReference>
<accession>A0A514Z8L6</accession>
<evidence type="ECO:0000313" key="4">
    <source>
        <dbReference type="Proteomes" id="UP000315128"/>
    </source>
</evidence>
<dbReference type="Gene3D" id="3.40.50.2000">
    <property type="entry name" value="Glycogen Phosphorylase B"/>
    <property type="match status" value="2"/>
</dbReference>
<dbReference type="SUPFAM" id="SSF53756">
    <property type="entry name" value="UDP-Glycosyltransferase/glycogen phosphorylase"/>
    <property type="match status" value="1"/>
</dbReference>
<proteinExistence type="predicted"/>
<evidence type="ECO:0000313" key="3">
    <source>
        <dbReference type="EMBL" id="QDK70934.1"/>
    </source>
</evidence>
<name>A0A514Z8L6_9LACT</name>
<organism evidence="3 4">
    <name type="scientific">Lactococcus protaetiae</name>
    <dbReference type="NCBI Taxonomy" id="2592653"/>
    <lineage>
        <taxon>Bacteria</taxon>
        <taxon>Bacillati</taxon>
        <taxon>Bacillota</taxon>
        <taxon>Bacilli</taxon>
        <taxon>Lactobacillales</taxon>
        <taxon>Streptococcaceae</taxon>
        <taxon>Lactococcus</taxon>
    </lineage>
</organism>
<dbReference type="Pfam" id="PF13439">
    <property type="entry name" value="Glyco_transf_4"/>
    <property type="match status" value="1"/>
</dbReference>
<dbReference type="PANTHER" id="PTHR12526">
    <property type="entry name" value="GLYCOSYLTRANSFERASE"/>
    <property type="match status" value="1"/>
</dbReference>
<dbReference type="OrthoDB" id="9806653at2"/>
<feature type="domain" description="Glycosyltransferase subfamily 4-like N-terminal" evidence="2">
    <location>
        <begin position="32"/>
        <end position="193"/>
    </location>
</feature>
<sequence length="392" mass="45225">MEQMPIEFNQGSSEENMNKKNLVIIIQSEIAGASKYVRDLVENLDEAIFQINLIYNPKFADSAFIKSIFLNKHVVYIPIEEMTREINLKKDLSAFRKINQWMRENKPDIVYCLSSKAGVLGRLAAKRNKINRVYYNPLAYSFMSKGEFSKKQKYLFITIEKFLSRYATTKTIVESEGEKEAAISVGLDREDKFLIIKNAMKDMSLPNKEKIRQKENFPINAYIIGTISRLSEQKNPILFMDIAVKLLKKYPDIHFVWIGDGPLEDEVKNYAKRLGIDSYISFLGYRDDSAILAASFDAYMSTSLYEGLPYSLMESIRVGVPLFVSNVIGNNEVVLPNKNGHLFELGSQNIEEDFSKFKAWQQKNSDENIRQTFLDNFSMDKFIEKTTQELLK</sequence>
<keyword evidence="4" id="KW-1185">Reference proteome</keyword>
<dbReference type="GO" id="GO:0016757">
    <property type="term" value="F:glycosyltransferase activity"/>
    <property type="evidence" value="ECO:0007669"/>
    <property type="project" value="InterPro"/>
</dbReference>
<dbReference type="InterPro" id="IPR001296">
    <property type="entry name" value="Glyco_trans_1"/>
</dbReference>
<gene>
    <name evidence="3" type="ORF">FLP15_06915</name>
</gene>
<feature type="domain" description="Glycosyl transferase family 1" evidence="1">
    <location>
        <begin position="208"/>
        <end position="357"/>
    </location>
</feature>
<protein>
    <submittedName>
        <fullName evidence="3">Glycosyltransferase family 4 protein</fullName>
    </submittedName>
</protein>
<dbReference type="EMBL" id="CP041356">
    <property type="protein sequence ID" value="QDK70934.1"/>
    <property type="molecule type" value="Genomic_DNA"/>
</dbReference>
<keyword evidence="3" id="KW-0808">Transferase</keyword>
<evidence type="ECO:0000259" key="1">
    <source>
        <dbReference type="Pfam" id="PF00534"/>
    </source>
</evidence>
<dbReference type="InterPro" id="IPR028098">
    <property type="entry name" value="Glyco_trans_4-like_N"/>
</dbReference>